<dbReference type="CDD" id="cd01949">
    <property type="entry name" value="GGDEF"/>
    <property type="match status" value="1"/>
</dbReference>
<dbReference type="SMART" id="SM00267">
    <property type="entry name" value="GGDEF"/>
    <property type="match status" value="1"/>
</dbReference>
<dbReference type="PANTHER" id="PTHR45138:SF9">
    <property type="entry name" value="DIGUANYLATE CYCLASE DGCM-RELATED"/>
    <property type="match status" value="1"/>
</dbReference>
<feature type="transmembrane region" description="Helical" evidence="1">
    <location>
        <begin position="74"/>
        <end position="93"/>
    </location>
</feature>
<dbReference type="AlphaFoldDB" id="L0A1R4"/>
<dbReference type="EMBL" id="CP003382">
    <property type="protein sequence ID" value="AFZ67843.1"/>
    <property type="molecule type" value="Genomic_DNA"/>
</dbReference>
<keyword evidence="1" id="KW-0472">Membrane</keyword>
<dbReference type="eggNOG" id="COG3706">
    <property type="taxonomic scope" value="Bacteria"/>
</dbReference>
<keyword evidence="1" id="KW-1133">Transmembrane helix</keyword>
<dbReference type="Proteomes" id="UP000010467">
    <property type="component" value="Chromosome"/>
</dbReference>
<feature type="transmembrane region" description="Helical" evidence="1">
    <location>
        <begin position="42"/>
        <end position="62"/>
    </location>
</feature>
<dbReference type="PATRIC" id="fig|937777.3.peg.2368"/>
<dbReference type="HOGENOM" id="CLU_000445_11_1_0"/>
<dbReference type="InterPro" id="IPR043128">
    <property type="entry name" value="Rev_trsase/Diguanyl_cyclase"/>
</dbReference>
<dbReference type="InterPro" id="IPR029787">
    <property type="entry name" value="Nucleotide_cyclase"/>
</dbReference>
<evidence type="ECO:0000259" key="2">
    <source>
        <dbReference type="PROSITE" id="PS50887"/>
    </source>
</evidence>
<protein>
    <submittedName>
        <fullName evidence="3">Diguanylate cyclase (GGDEF) domain-containing protein</fullName>
    </submittedName>
</protein>
<feature type="domain" description="GGDEF" evidence="2">
    <location>
        <begin position="218"/>
        <end position="347"/>
    </location>
</feature>
<dbReference type="InterPro" id="IPR050469">
    <property type="entry name" value="Diguanylate_Cyclase"/>
</dbReference>
<feature type="transmembrane region" description="Helical" evidence="1">
    <location>
        <begin position="155"/>
        <end position="175"/>
    </location>
</feature>
<accession>L0A1R4</accession>
<dbReference type="OrthoDB" id="23692at2"/>
<dbReference type="InterPro" id="IPR000160">
    <property type="entry name" value="GGDEF_dom"/>
</dbReference>
<dbReference type="GO" id="GO:0052621">
    <property type="term" value="F:diguanylate cyclase activity"/>
    <property type="evidence" value="ECO:0007669"/>
    <property type="project" value="TreeGrafter"/>
</dbReference>
<dbReference type="PANTHER" id="PTHR45138">
    <property type="entry name" value="REGULATORY COMPONENTS OF SENSORY TRANSDUCTION SYSTEM"/>
    <property type="match status" value="1"/>
</dbReference>
<dbReference type="RefSeq" id="WP_015236145.1">
    <property type="nucleotide sequence ID" value="NC_019793.1"/>
</dbReference>
<keyword evidence="4" id="KW-1185">Reference proteome</keyword>
<organism evidence="3 4">
    <name type="scientific">Deinococcus peraridilitoris (strain DSM 19664 / LMG 22246 / CIP 109416 / KR-200)</name>
    <dbReference type="NCBI Taxonomy" id="937777"/>
    <lineage>
        <taxon>Bacteria</taxon>
        <taxon>Thermotogati</taxon>
        <taxon>Deinococcota</taxon>
        <taxon>Deinococci</taxon>
        <taxon>Deinococcales</taxon>
        <taxon>Deinococcaceae</taxon>
        <taxon>Deinococcus</taxon>
    </lineage>
</organism>
<dbReference type="Pfam" id="PF00990">
    <property type="entry name" value="GGDEF"/>
    <property type="match status" value="1"/>
</dbReference>
<gene>
    <name evidence="3" type="ordered locus">Deipe_2365</name>
</gene>
<feature type="transmembrane region" description="Helical" evidence="1">
    <location>
        <begin position="123"/>
        <end position="143"/>
    </location>
</feature>
<dbReference type="FunFam" id="3.30.70.270:FF:000001">
    <property type="entry name" value="Diguanylate cyclase domain protein"/>
    <property type="match status" value="1"/>
</dbReference>
<dbReference type="STRING" id="937777.Deipe_2365"/>
<keyword evidence="1" id="KW-0812">Transmembrane</keyword>
<sequence>MPPHSGLLNPTKQRVSVLSIALALLALLAWWVYTHAYDGNNLLLLISPPLLSLCLLWALATFARGDPAPRTERYGFALLYLFAILVFVSRVLWPTPQPLRGLENTLLIIVSLTAYLQLQPRAAVVASGALYAVMVTTGWAVLASEDAGHELWFAALIRQTADLTVIVLLYSLVWLRQWGAEESSSRLQLQRLADTDALTDLPNRRGMYRVLEQVMGSMNFSVVLVDVDRFKAVNDDLGHAVGDLVLRGVADALRTGVRDGDEVGRWGGEEFLVVLPRAELPDVLQVAERLRFQVEQSDLLPGRGITASFGVAVWRAGDSLEDLLRRADEALYCAKREGRNRVCAENDERTAEP</sequence>
<reference evidence="4" key="1">
    <citation type="submission" date="2012-03" db="EMBL/GenBank/DDBJ databases">
        <title>Complete sequence of chromosome of Deinococcus peraridilitoris DSM 19664.</title>
        <authorList>
            <person name="Lucas S."/>
            <person name="Copeland A."/>
            <person name="Lapidus A."/>
            <person name="Glavina del Rio T."/>
            <person name="Dalin E."/>
            <person name="Tice H."/>
            <person name="Bruce D."/>
            <person name="Goodwin L."/>
            <person name="Pitluck S."/>
            <person name="Peters L."/>
            <person name="Mikhailova N."/>
            <person name="Lu M."/>
            <person name="Kyrpides N."/>
            <person name="Mavromatis K."/>
            <person name="Ivanova N."/>
            <person name="Brettin T."/>
            <person name="Detter J.C."/>
            <person name="Han C."/>
            <person name="Larimer F."/>
            <person name="Land M."/>
            <person name="Hauser L."/>
            <person name="Markowitz V."/>
            <person name="Cheng J.-F."/>
            <person name="Hugenholtz P."/>
            <person name="Woyke T."/>
            <person name="Wu D."/>
            <person name="Pukall R."/>
            <person name="Steenblock K."/>
            <person name="Brambilla E."/>
            <person name="Klenk H.-P."/>
            <person name="Eisen J.A."/>
        </authorList>
    </citation>
    <scope>NUCLEOTIDE SEQUENCE [LARGE SCALE GENOMIC DNA]</scope>
    <source>
        <strain evidence="4">DSM 19664 / LMG 22246 / CIP 109416 / KR-200</strain>
    </source>
</reference>
<dbReference type="SUPFAM" id="SSF55073">
    <property type="entry name" value="Nucleotide cyclase"/>
    <property type="match status" value="1"/>
</dbReference>
<proteinExistence type="predicted"/>
<dbReference type="PROSITE" id="PS50887">
    <property type="entry name" value="GGDEF"/>
    <property type="match status" value="1"/>
</dbReference>
<feature type="transmembrane region" description="Helical" evidence="1">
    <location>
        <begin position="15"/>
        <end position="36"/>
    </location>
</feature>
<evidence type="ECO:0000256" key="1">
    <source>
        <dbReference type="SAM" id="Phobius"/>
    </source>
</evidence>
<dbReference type="Gene3D" id="3.30.70.270">
    <property type="match status" value="1"/>
</dbReference>
<dbReference type="NCBIfam" id="TIGR00254">
    <property type="entry name" value="GGDEF"/>
    <property type="match status" value="1"/>
</dbReference>
<dbReference type="KEGG" id="dpd:Deipe_2365"/>
<name>L0A1R4_DEIPD</name>
<evidence type="ECO:0000313" key="4">
    <source>
        <dbReference type="Proteomes" id="UP000010467"/>
    </source>
</evidence>
<evidence type="ECO:0000313" key="3">
    <source>
        <dbReference type="EMBL" id="AFZ67843.1"/>
    </source>
</evidence>